<dbReference type="AlphaFoldDB" id="A0A836FAB4"/>
<keyword evidence="5" id="KW-0325">Glycoprotein</keyword>
<dbReference type="PANTHER" id="PTHR43142:SF1">
    <property type="entry name" value="CARBOXYLIC ESTER HYDROLASE"/>
    <property type="match status" value="1"/>
</dbReference>
<evidence type="ECO:0000256" key="3">
    <source>
        <dbReference type="ARBA" id="ARBA00022801"/>
    </source>
</evidence>
<dbReference type="Pfam" id="PF07707">
    <property type="entry name" value="BACK"/>
    <property type="match status" value="1"/>
</dbReference>
<feature type="non-terminal residue" evidence="8">
    <location>
        <position position="1"/>
    </location>
</feature>
<name>A0A836FAB4_9HYME</name>
<comment type="caution">
    <text evidence="8">The sequence shown here is derived from an EMBL/GenBank/DDBJ whole genome shotgun (WGS) entry which is preliminary data.</text>
</comment>
<dbReference type="PROSITE" id="PS00122">
    <property type="entry name" value="CARBOXYLESTERASE_B_1"/>
    <property type="match status" value="1"/>
</dbReference>
<keyword evidence="4" id="KW-1015">Disulfide bond</keyword>
<feature type="non-terminal residue" evidence="8">
    <location>
        <position position="1060"/>
    </location>
</feature>
<sequence>MTYLIDNRKQSSTPRIVRAIRQNSKKRNSKSSVIVLYHGRFNIPPSSSSNALVQFPKSNQIVKTSHVSRSEVINSPSSNKAKIIETPETLSPRYSLRRRKNTSKRYHISRQPPFLNVNIYHANRVERFVSPLQNKWTSFKRQIKINSKYKDLECTAKLSQDPARLQSKTLTCHINEHSINQRSRKCITQEKIQKKECSLVEVGTSKPMDCHLEKAENTKGRKQSASCSNLGLPMKQIEIYPKKTSIKSTFIVNEGNETNSRSRVFPFQATPSGNLKIIPNQVVFESKKFSVLAADPRRTKIDVKAELNRSGNNIGTSVFDSSNQTRYIDLPLGITPSTIDQLQAQKKLPYIEGSYRSRTQSSTKFYSSEMEQNHSVQSTSHQLPPMNEIPLASLGFTNEQPIDWNNIILPEKSDLYQELAIRITNYKWLMHDWNERKRYMLEVLKCVRFGLIAPWQLVDVKRNPENPEFIELMSYPEVQKMVDDGLAFVIIKYWYGNQTEDYYHWIDLLGLSEPTNRNWAGEDKNKTQYDGNKNNKPIIRDTKYCEASELARKSLDFLKNTKSMYEHHQHEIPTVDPEPPARWEGIRDASTNAGNVCAQLNESTGEIIGSEDCLYLNIYIPEDIYQKTENPVMVYIHGGGYLWGSGNDTYIRPDYLLAKGVILVAISYRLGAFGFLNVGHEIASGNQGMKDQIAALKWIKENIQVFGGDPNNVTVFGVSAGSTSTHFLTLSPLSKGLFHKAILQSGVVTCDWAMIRNEPEANSFKLASKLGNNSKNPKTVVEFLRTKSFEEIVQAQYAVLTPEIARTLFVPFGPTIDDKAKTPFLPCPISQLLYEGNNIPIMIGATSDEFIFFLRNTSQETLKTLYTDLPLYMKNFTNSQNSLKITHLTKQVKEKYFNNKSEFTVESIPSIIRFLSDLHFNIPIEDFVDMRRKRKQAPTYMYKFSYIGDQMTLTKLFGNKLTGVSHTDDMSYLFYQPPCKANDPAPPAVNTRDRKILEILTTMWTNFAKKGHPTPILDQYVTTSWIPATANVFNYLDISDDLQLLTITNYDNTLAKEVEL</sequence>
<dbReference type="InterPro" id="IPR019826">
    <property type="entry name" value="Carboxylesterase_B_AS"/>
</dbReference>
<gene>
    <name evidence="8" type="primary">Este_0</name>
    <name evidence="8" type="ORF">G6Z77_0002561</name>
</gene>
<evidence type="ECO:0000256" key="5">
    <source>
        <dbReference type="ARBA" id="ARBA00023180"/>
    </source>
</evidence>
<keyword evidence="9" id="KW-1185">Reference proteome</keyword>
<keyword evidence="2" id="KW-0719">Serine esterase</keyword>
<evidence type="ECO:0000256" key="1">
    <source>
        <dbReference type="ARBA" id="ARBA00005964"/>
    </source>
</evidence>
<dbReference type="InterPro" id="IPR019819">
    <property type="entry name" value="Carboxylesterase_B_CS"/>
</dbReference>
<evidence type="ECO:0000256" key="4">
    <source>
        <dbReference type="ARBA" id="ARBA00023157"/>
    </source>
</evidence>
<dbReference type="SUPFAM" id="SSF53474">
    <property type="entry name" value="alpha/beta-Hydrolases"/>
    <property type="match status" value="1"/>
</dbReference>
<evidence type="ECO:0000256" key="2">
    <source>
        <dbReference type="ARBA" id="ARBA00022487"/>
    </source>
</evidence>
<accession>A0A836FAB4</accession>
<dbReference type="PROSITE" id="PS00941">
    <property type="entry name" value="CARBOXYLESTERASE_B_2"/>
    <property type="match status" value="1"/>
</dbReference>
<dbReference type="InterPro" id="IPR029058">
    <property type="entry name" value="AB_hydrolase_fold"/>
</dbReference>
<dbReference type="Proteomes" id="UP000670152">
    <property type="component" value="Unassembled WGS sequence"/>
</dbReference>
<organism evidence="8 9">
    <name type="scientific">Acromyrmex heyeri</name>
    <dbReference type="NCBI Taxonomy" id="230685"/>
    <lineage>
        <taxon>Eukaryota</taxon>
        <taxon>Metazoa</taxon>
        <taxon>Ecdysozoa</taxon>
        <taxon>Arthropoda</taxon>
        <taxon>Hexapoda</taxon>
        <taxon>Insecta</taxon>
        <taxon>Pterygota</taxon>
        <taxon>Neoptera</taxon>
        <taxon>Endopterygota</taxon>
        <taxon>Hymenoptera</taxon>
        <taxon>Apocrita</taxon>
        <taxon>Aculeata</taxon>
        <taxon>Formicoidea</taxon>
        <taxon>Formicidae</taxon>
        <taxon>Myrmicinae</taxon>
        <taxon>Acromyrmex</taxon>
    </lineage>
</organism>
<dbReference type="Gene3D" id="1.25.40.420">
    <property type="match status" value="1"/>
</dbReference>
<comment type="similarity">
    <text evidence="1">Belongs to the type-B carboxylesterase/lipase family.</text>
</comment>
<reference evidence="8 9" key="1">
    <citation type="submission" date="2020-02" db="EMBL/GenBank/DDBJ databases">
        <title>Relaxed selection underlies rapid genomic changes in the transitions from sociality to social parasitism in ants.</title>
        <authorList>
            <person name="Bi X."/>
        </authorList>
    </citation>
    <scope>NUCLEOTIDE SEQUENCE [LARGE SCALE GENOMIC DNA]</scope>
    <source>
        <strain evidence="8">BGI-DK2014b</strain>
        <tissue evidence="8">Whole body</tissue>
    </source>
</reference>
<dbReference type="OrthoDB" id="19653at2759"/>
<evidence type="ECO:0000259" key="7">
    <source>
        <dbReference type="Pfam" id="PF07707"/>
    </source>
</evidence>
<dbReference type="Gene3D" id="3.40.50.1820">
    <property type="entry name" value="alpha/beta hydrolase"/>
    <property type="match status" value="1"/>
</dbReference>
<keyword evidence="3" id="KW-0378">Hydrolase</keyword>
<feature type="domain" description="Carboxylesterase type B" evidence="6">
    <location>
        <begin position="576"/>
        <end position="1043"/>
    </location>
</feature>
<evidence type="ECO:0000259" key="6">
    <source>
        <dbReference type="Pfam" id="PF00135"/>
    </source>
</evidence>
<evidence type="ECO:0000313" key="9">
    <source>
        <dbReference type="Proteomes" id="UP000670152"/>
    </source>
</evidence>
<dbReference type="GO" id="GO:0052689">
    <property type="term" value="F:carboxylic ester hydrolase activity"/>
    <property type="evidence" value="ECO:0007669"/>
    <property type="project" value="UniProtKB-KW"/>
</dbReference>
<dbReference type="PANTHER" id="PTHR43142">
    <property type="entry name" value="CARBOXYLIC ESTER HYDROLASE"/>
    <property type="match status" value="1"/>
</dbReference>
<feature type="domain" description="BACK" evidence="7">
    <location>
        <begin position="417"/>
        <end position="460"/>
    </location>
</feature>
<evidence type="ECO:0000313" key="8">
    <source>
        <dbReference type="EMBL" id="KAG5320917.1"/>
    </source>
</evidence>
<proteinExistence type="inferred from homology"/>
<dbReference type="Pfam" id="PF00135">
    <property type="entry name" value="COesterase"/>
    <property type="match status" value="1"/>
</dbReference>
<dbReference type="InterPro" id="IPR002018">
    <property type="entry name" value="CarbesteraseB"/>
</dbReference>
<dbReference type="InterPro" id="IPR011705">
    <property type="entry name" value="BACK"/>
</dbReference>
<protein>
    <submittedName>
        <fullName evidence="8">ESTE Esterase</fullName>
    </submittedName>
</protein>
<dbReference type="EMBL" id="JAANIB010009931">
    <property type="protein sequence ID" value="KAG5320917.1"/>
    <property type="molecule type" value="Genomic_DNA"/>
</dbReference>